<gene>
    <name evidence="2" type="ORF">B5766_03480</name>
</gene>
<evidence type="ECO:0000256" key="1">
    <source>
        <dbReference type="SAM" id="Phobius"/>
    </source>
</evidence>
<evidence type="ECO:0000313" key="2">
    <source>
        <dbReference type="EMBL" id="PDQ35944.1"/>
    </source>
</evidence>
<sequence>MIVRQIIFAIVTTGTLFLIVKIAKNLDYWLGIIGISLLGACVVIPLHYFMFVPKVKRLPKDIQARFWWTHYIKIYGMITVGSVAMMLAGELWPGLYVMVCACLNILRQRAIYRNHCREQLK</sequence>
<dbReference type="EMBL" id="NAEP01000024">
    <property type="protein sequence ID" value="PDQ35944.1"/>
    <property type="molecule type" value="Genomic_DNA"/>
</dbReference>
<feature type="transmembrane region" description="Helical" evidence="1">
    <location>
        <begin position="95"/>
        <end position="112"/>
    </location>
</feature>
<comment type="caution">
    <text evidence="2">The sequence shown here is derived from an EMBL/GenBank/DDBJ whole genome shotgun (WGS) entry which is preliminary data.</text>
</comment>
<name>A0A2A6FSU1_9MICO</name>
<protein>
    <submittedName>
        <fullName evidence="2">Uncharacterized protein</fullName>
    </submittedName>
</protein>
<feature type="transmembrane region" description="Helical" evidence="1">
    <location>
        <begin position="29"/>
        <end position="51"/>
    </location>
</feature>
<keyword evidence="1" id="KW-1133">Transmembrane helix</keyword>
<proteinExistence type="predicted"/>
<keyword evidence="1" id="KW-0812">Transmembrane</keyword>
<feature type="transmembrane region" description="Helical" evidence="1">
    <location>
        <begin position="7"/>
        <end position="23"/>
    </location>
</feature>
<dbReference type="Proteomes" id="UP000219994">
    <property type="component" value="Unassembled WGS sequence"/>
</dbReference>
<evidence type="ECO:0000313" key="3">
    <source>
        <dbReference type="Proteomes" id="UP000219994"/>
    </source>
</evidence>
<reference evidence="3" key="1">
    <citation type="submission" date="2017-03" db="EMBL/GenBank/DDBJ databases">
        <authorList>
            <person name="Lund M.B."/>
        </authorList>
    </citation>
    <scope>NUCLEOTIDE SEQUENCE [LARGE SCALE GENOMIC DNA]</scope>
</reference>
<accession>A0A2A6FSU1</accession>
<organism evidence="2 3">
    <name type="scientific">Candidatus Lumbricidiphila eiseniae</name>
    <dbReference type="NCBI Taxonomy" id="1969409"/>
    <lineage>
        <taxon>Bacteria</taxon>
        <taxon>Bacillati</taxon>
        <taxon>Actinomycetota</taxon>
        <taxon>Actinomycetes</taxon>
        <taxon>Micrococcales</taxon>
        <taxon>Microbacteriaceae</taxon>
        <taxon>Candidatus Lumbricidiphila</taxon>
    </lineage>
</organism>
<dbReference type="AlphaFoldDB" id="A0A2A6FSU1"/>
<keyword evidence="1" id="KW-0472">Membrane</keyword>